<evidence type="ECO:0000313" key="1">
    <source>
        <dbReference type="EMBL" id="OOQ61938.1"/>
    </source>
</evidence>
<dbReference type="OrthoDB" id="746557at2"/>
<sequence length="372" mass="43381">MIINDELKALRLLIAESPAGPDLLRKISEEVERIKRAWLSRLGDQAKDHIIKRYTAYQQRLLLELSDGLYRTFDTANRQEPEDELAVLDVLLALGQYQIHHFSRYMDEQGKIPDAMTGKIRAKLSDDADRLSAALQQVELEPGLKTVLLDFLGTMVSSSLSKKMIYGQMEYLYQWFEMMEVTISFNDDRDLTYSVIEALFQLNFNYGGFCYWYEQRIVQNTAHTDPIGRHAALQQQSLIIHSLPVRRDVRYDNSLASVDELIGVWLEQFMRTDTVSKNDDESDRYVKTELKLTVAQLALLLRLLYEEDVFAVKNIASLLRFFTRHFRSKYQERISYGSMNKLYYATDQFTAAAIKDLLQRMIDRLNKMFFPT</sequence>
<evidence type="ECO:0000313" key="2">
    <source>
        <dbReference type="Proteomes" id="UP000189739"/>
    </source>
</evidence>
<dbReference type="Proteomes" id="UP000189739">
    <property type="component" value="Unassembled WGS sequence"/>
</dbReference>
<dbReference type="RefSeq" id="WP_078346122.1">
    <property type="nucleotide sequence ID" value="NZ_MBTF01000001.1"/>
</dbReference>
<dbReference type="EMBL" id="MBTF01000001">
    <property type="protein sequence ID" value="OOQ61938.1"/>
    <property type="molecule type" value="Genomic_DNA"/>
</dbReference>
<gene>
    <name evidence="1" type="ORF">BC343_02430</name>
</gene>
<keyword evidence="2" id="KW-1185">Reference proteome</keyword>
<organism evidence="1 2">
    <name type="scientific">Mucilaginibacter pedocola</name>
    <dbReference type="NCBI Taxonomy" id="1792845"/>
    <lineage>
        <taxon>Bacteria</taxon>
        <taxon>Pseudomonadati</taxon>
        <taxon>Bacteroidota</taxon>
        <taxon>Sphingobacteriia</taxon>
        <taxon>Sphingobacteriales</taxon>
        <taxon>Sphingobacteriaceae</taxon>
        <taxon>Mucilaginibacter</taxon>
    </lineage>
</organism>
<protein>
    <submittedName>
        <fullName evidence="1">Uncharacterized protein</fullName>
    </submittedName>
</protein>
<reference evidence="1 2" key="1">
    <citation type="submission" date="2016-07" db="EMBL/GenBank/DDBJ databases">
        <title>Genomic analysis of zinc-resistant bacterium Mucilaginibacter pedocola TBZ30.</title>
        <authorList>
            <person name="Huang J."/>
            <person name="Tang J."/>
        </authorList>
    </citation>
    <scope>NUCLEOTIDE SEQUENCE [LARGE SCALE GENOMIC DNA]</scope>
    <source>
        <strain evidence="1 2">TBZ30</strain>
    </source>
</reference>
<accession>A0A1S9PMX8</accession>
<name>A0A1S9PMX8_9SPHI</name>
<comment type="caution">
    <text evidence="1">The sequence shown here is derived from an EMBL/GenBank/DDBJ whole genome shotgun (WGS) entry which is preliminary data.</text>
</comment>
<proteinExistence type="predicted"/>
<dbReference type="STRING" id="1792845.BC343_02430"/>
<dbReference type="AlphaFoldDB" id="A0A1S9PMX8"/>